<evidence type="ECO:0000256" key="4">
    <source>
        <dbReference type="ARBA" id="ARBA00022496"/>
    </source>
</evidence>
<dbReference type="InterPro" id="IPR050860">
    <property type="entry name" value="FeoB_GTPase"/>
</dbReference>
<feature type="transmembrane region" description="Helical" evidence="16">
    <location>
        <begin position="294"/>
        <end position="313"/>
    </location>
</feature>
<evidence type="ECO:0000256" key="16">
    <source>
        <dbReference type="RuleBase" id="RU362098"/>
    </source>
</evidence>
<evidence type="ECO:0000313" key="18">
    <source>
        <dbReference type="EMBL" id="ACU88142.1"/>
    </source>
</evidence>
<dbReference type="CDD" id="cd01879">
    <property type="entry name" value="FeoB"/>
    <property type="match status" value="1"/>
</dbReference>
<feature type="binding site" evidence="15">
    <location>
        <position position="24"/>
    </location>
    <ligand>
        <name>Mg(2+)</name>
        <dbReference type="ChEBI" id="CHEBI:18420"/>
        <label>2</label>
    </ligand>
</feature>
<dbReference type="RefSeq" id="WP_012805227.1">
    <property type="nucleotide sequence ID" value="NC_013173.1"/>
</dbReference>
<keyword evidence="6 16" id="KW-0812">Transmembrane</keyword>
<feature type="transmembrane region" description="Helical" evidence="16">
    <location>
        <begin position="325"/>
        <end position="347"/>
    </location>
</feature>
<dbReference type="AlphaFoldDB" id="C7LSC8"/>
<dbReference type="NCBIfam" id="TIGR00437">
    <property type="entry name" value="feoB"/>
    <property type="match status" value="1"/>
</dbReference>
<keyword evidence="3" id="KW-1003">Cell membrane</keyword>
<evidence type="ECO:0000256" key="6">
    <source>
        <dbReference type="ARBA" id="ARBA00022692"/>
    </source>
</evidence>
<evidence type="ECO:0000256" key="12">
    <source>
        <dbReference type="ARBA" id="ARBA00023136"/>
    </source>
</evidence>
<protein>
    <recommendedName>
        <fullName evidence="13 16">Ferrous iron transport protein B</fullName>
    </recommendedName>
</protein>
<sequence>MNATMALMGNPNSGKTTLFNNLTGARQHVGNYPGITVEKREGRLKIDELDITVVDLPGTYSLTAYTQDELVARNFLIEKNPDAVVTVLDATNLERSLYLVLQILELGTPVIVALNMMDEVRRKGVIIDTGRLAKLLDTPILEMVARTGEGREELLKEARRAVLERRPTRTELRISYGRDLDETLDAMQTVIESSNFMDGRYPSRWLSLKYLENDAEVLAQGQSTPDVHSRLLQMTAALAEHCRKTLNTEPECLIADYRYGFITGLLKDGVVTRPTTQARFDITDKLDAVLTNRLAGPFLMFAIIYLMFELTFTLGEIPMGWVESFFGWLSETATSILPEGLLSSLIVSGIIDGVGGVLGFTPLIMIMFFFLSFLEDSGYMARMAYMLDRVFRIFGLHGCSVMPFIISGGIPGGCAVPGVMAARTLRSPKEKIATVLTAPFLSCGAKVPVFLLLAAAFFPGSGASALFWITLGGWVMALLAARLLRSTVIKGEATPFVMELPPYRMPTLKGMCLHTWERVWQYIKKAGTVILAISILLWAAMTFPGPSEEQTARFADERLATQAMSWDNDQALEEALTEIDNAEAQEALRSSLAGMVGTALEPVSRPAGFDWRTNIALLGGFAAKEVIVSSLGTAYSLGEVDPEESTGLSEKLRTDPAWNMWVAVSLIAFVLLYAPCFVTVAVIGREIGWKWAAFSVGFNTVLAYGVSVTIYQVGMTL</sequence>
<evidence type="ECO:0000313" key="19">
    <source>
        <dbReference type="Proteomes" id="UP000002216"/>
    </source>
</evidence>
<keyword evidence="5" id="KW-0997">Cell inner membrane</keyword>
<feature type="transmembrane region" description="Helical" evidence="16">
    <location>
        <begin position="691"/>
        <end position="714"/>
    </location>
</feature>
<dbReference type="InterPro" id="IPR003373">
    <property type="entry name" value="Fe2_transport_prot-B"/>
</dbReference>
<dbReference type="InterPro" id="IPR027417">
    <property type="entry name" value="P-loop_NTPase"/>
</dbReference>
<evidence type="ECO:0000256" key="8">
    <source>
        <dbReference type="ARBA" id="ARBA00022989"/>
    </source>
</evidence>
<dbReference type="NCBIfam" id="TIGR00231">
    <property type="entry name" value="small_GTP"/>
    <property type="match status" value="1"/>
</dbReference>
<dbReference type="Pfam" id="PF17910">
    <property type="entry name" value="FeoB_Cyto"/>
    <property type="match status" value="1"/>
</dbReference>
<keyword evidence="8 16" id="KW-1133">Transmembrane helix</keyword>
<dbReference type="PANTHER" id="PTHR43185">
    <property type="entry name" value="FERROUS IRON TRANSPORT PROTEIN B"/>
    <property type="match status" value="1"/>
</dbReference>
<evidence type="ECO:0000256" key="14">
    <source>
        <dbReference type="PIRSR" id="PIRSR603373-1"/>
    </source>
</evidence>
<dbReference type="Pfam" id="PF07670">
    <property type="entry name" value="Gate"/>
    <property type="match status" value="2"/>
</dbReference>
<evidence type="ECO:0000256" key="13">
    <source>
        <dbReference type="NCBIfam" id="TIGR00437"/>
    </source>
</evidence>
<feature type="transmembrane region" description="Helical" evidence="16">
    <location>
        <begin position="394"/>
        <end position="420"/>
    </location>
</feature>
<dbReference type="PROSITE" id="PS51711">
    <property type="entry name" value="G_FEOB"/>
    <property type="match status" value="1"/>
</dbReference>
<dbReference type="HOGENOM" id="CLU_013350_3_2_7"/>
<dbReference type="InterPro" id="IPR041069">
    <property type="entry name" value="FeoB_Cyto"/>
</dbReference>
<keyword evidence="19" id="KW-1185">Reference proteome</keyword>
<dbReference type="Gene3D" id="1.10.287.1770">
    <property type="match status" value="1"/>
</dbReference>
<feature type="binding site" evidence="15">
    <location>
        <position position="20"/>
    </location>
    <ligand>
        <name>Mg(2+)</name>
        <dbReference type="ChEBI" id="CHEBI:18420"/>
        <label>2</label>
    </ligand>
</feature>
<dbReference type="Pfam" id="PF07664">
    <property type="entry name" value="FeoB_C"/>
    <property type="match status" value="1"/>
</dbReference>
<dbReference type="KEGG" id="dba:Dbac_0012"/>
<feature type="transmembrane region" description="Helical" evidence="16">
    <location>
        <begin position="354"/>
        <end position="374"/>
    </location>
</feature>
<dbReference type="Gene3D" id="3.40.50.300">
    <property type="entry name" value="P-loop containing nucleotide triphosphate hydrolases"/>
    <property type="match status" value="1"/>
</dbReference>
<feature type="transmembrane region" description="Helical" evidence="16">
    <location>
        <begin position="432"/>
        <end position="459"/>
    </location>
</feature>
<evidence type="ECO:0000256" key="1">
    <source>
        <dbReference type="ARBA" id="ARBA00004429"/>
    </source>
</evidence>
<keyword evidence="7 14" id="KW-0547">Nucleotide-binding</keyword>
<feature type="binding site" evidence="14">
    <location>
        <begin position="9"/>
        <end position="16"/>
    </location>
    <ligand>
        <name>GTP</name>
        <dbReference type="ChEBI" id="CHEBI:37565"/>
        <label>1</label>
    </ligand>
</feature>
<dbReference type="InterPro" id="IPR006073">
    <property type="entry name" value="GTP-bd"/>
</dbReference>
<dbReference type="eggNOG" id="COG0370">
    <property type="taxonomic scope" value="Bacteria"/>
</dbReference>
<evidence type="ECO:0000256" key="10">
    <source>
        <dbReference type="ARBA" id="ARBA00023065"/>
    </source>
</evidence>
<evidence type="ECO:0000256" key="15">
    <source>
        <dbReference type="PIRSR" id="PIRSR603373-2"/>
    </source>
</evidence>
<evidence type="ECO:0000256" key="5">
    <source>
        <dbReference type="ARBA" id="ARBA00022519"/>
    </source>
</evidence>
<keyword evidence="15" id="KW-0479">Metal-binding</keyword>
<organism evidence="18 19">
    <name type="scientific">Desulfomicrobium baculatum (strain DSM 4028 / VKM B-1378 / X)</name>
    <name type="common">Desulfovibrio baculatus</name>
    <dbReference type="NCBI Taxonomy" id="525897"/>
    <lineage>
        <taxon>Bacteria</taxon>
        <taxon>Pseudomonadati</taxon>
        <taxon>Thermodesulfobacteriota</taxon>
        <taxon>Desulfovibrionia</taxon>
        <taxon>Desulfovibrionales</taxon>
        <taxon>Desulfomicrobiaceae</taxon>
        <taxon>Desulfomicrobium</taxon>
    </lineage>
</organism>
<keyword evidence="11 14" id="KW-0342">GTP-binding</keyword>
<dbReference type="PANTHER" id="PTHR43185:SF1">
    <property type="entry name" value="FE(2+) TRANSPORTER FEOB"/>
    <property type="match status" value="1"/>
</dbReference>
<feature type="transmembrane region" description="Helical" evidence="16">
    <location>
        <begin position="658"/>
        <end position="684"/>
    </location>
</feature>
<feature type="domain" description="FeoB-type G" evidence="17">
    <location>
        <begin position="2"/>
        <end position="164"/>
    </location>
</feature>
<keyword evidence="12 16" id="KW-0472">Membrane</keyword>
<accession>C7LSC8</accession>
<dbReference type="GO" id="GO:0015093">
    <property type="term" value="F:ferrous iron transmembrane transporter activity"/>
    <property type="evidence" value="ECO:0007669"/>
    <property type="project" value="UniProtKB-UniRule"/>
</dbReference>
<dbReference type="InterPro" id="IPR011642">
    <property type="entry name" value="Gate_dom"/>
</dbReference>
<evidence type="ECO:0000256" key="3">
    <source>
        <dbReference type="ARBA" id="ARBA00022475"/>
    </source>
</evidence>
<keyword evidence="9 16" id="KW-0408">Iron</keyword>
<feature type="transmembrane region" description="Helical" evidence="16">
    <location>
        <begin position="526"/>
        <end position="543"/>
    </location>
</feature>
<dbReference type="InterPro" id="IPR005225">
    <property type="entry name" value="Small_GTP-bd"/>
</dbReference>
<keyword evidence="10" id="KW-0406">Ion transport</keyword>
<feature type="binding site" evidence="14">
    <location>
        <begin position="115"/>
        <end position="118"/>
    </location>
    <ligand>
        <name>GTP</name>
        <dbReference type="ChEBI" id="CHEBI:37565"/>
        <label>1</label>
    </ligand>
</feature>
<proteinExistence type="inferred from homology"/>
<keyword evidence="15" id="KW-0460">Magnesium</keyword>
<dbReference type="STRING" id="525897.Dbac_0012"/>
<evidence type="ECO:0000256" key="11">
    <source>
        <dbReference type="ARBA" id="ARBA00023134"/>
    </source>
</evidence>
<feature type="binding site" evidence="14">
    <location>
        <begin position="55"/>
        <end position="58"/>
    </location>
    <ligand>
        <name>GTP</name>
        <dbReference type="ChEBI" id="CHEBI:37565"/>
        <label>1</label>
    </ligand>
</feature>
<dbReference type="OrthoDB" id="9809127at2"/>
<dbReference type="GO" id="GO:0046872">
    <property type="term" value="F:metal ion binding"/>
    <property type="evidence" value="ECO:0007669"/>
    <property type="project" value="UniProtKB-KW"/>
</dbReference>
<name>C7LSC8_DESBD</name>
<reference evidence="18 19" key="1">
    <citation type="journal article" date="2009" name="Stand. Genomic Sci.">
        <title>Complete genome sequence of Desulfomicrobium baculatum type strain (X).</title>
        <authorList>
            <person name="Copeland A."/>
            <person name="Spring S."/>
            <person name="Goker M."/>
            <person name="Schneider S."/>
            <person name="Lapidus A."/>
            <person name="Del Rio T.G."/>
            <person name="Tice H."/>
            <person name="Cheng J.F."/>
            <person name="Chen F."/>
            <person name="Nolan M."/>
            <person name="Bruce D."/>
            <person name="Goodwin L."/>
            <person name="Pitluck S."/>
            <person name="Ivanova N."/>
            <person name="Mavrommatis K."/>
            <person name="Ovchinnikova G."/>
            <person name="Pati A."/>
            <person name="Chen A."/>
            <person name="Palaniappan K."/>
            <person name="Land M."/>
            <person name="Hauser L."/>
            <person name="Chang Y.J."/>
            <person name="Jeffries C.C."/>
            <person name="Meincke L."/>
            <person name="Sims D."/>
            <person name="Brettin T."/>
            <person name="Detter J.C."/>
            <person name="Han C."/>
            <person name="Chain P."/>
            <person name="Bristow J."/>
            <person name="Eisen J.A."/>
            <person name="Markowitz V."/>
            <person name="Hugenholtz P."/>
            <person name="Kyrpides N.C."/>
            <person name="Klenk H.P."/>
            <person name="Lucas S."/>
        </authorList>
    </citation>
    <scope>NUCLEOTIDE SEQUENCE [LARGE SCALE GENOMIC DNA]</scope>
    <source>
        <strain evidence="19">DSM 4028 / VKM B-1378 / X</strain>
    </source>
</reference>
<evidence type="ECO:0000259" key="17">
    <source>
        <dbReference type="PROSITE" id="PS51711"/>
    </source>
</evidence>
<dbReference type="Proteomes" id="UP000002216">
    <property type="component" value="Chromosome"/>
</dbReference>
<dbReference type="EMBL" id="CP001629">
    <property type="protein sequence ID" value="ACU88142.1"/>
    <property type="molecule type" value="Genomic_DNA"/>
</dbReference>
<keyword evidence="4 16" id="KW-0410">Iron transport</keyword>
<gene>
    <name evidence="18" type="ordered locus">Dbac_0012</name>
</gene>
<comment type="subcellular location">
    <subcellularLocation>
        <location evidence="1 16">Cell inner membrane</location>
        <topology evidence="1 16">Multi-pass membrane protein</topology>
    </subcellularLocation>
</comment>
<comment type="function">
    <text evidence="16">Probable transporter of a GTP-driven Fe(2+) uptake system.</text>
</comment>
<feature type="binding site" evidence="15">
    <location>
        <position position="23"/>
    </location>
    <ligand>
        <name>Mg(2+)</name>
        <dbReference type="ChEBI" id="CHEBI:18420"/>
        <label>2</label>
    </ligand>
</feature>
<dbReference type="FunFam" id="3.40.50.300:FF:000426">
    <property type="entry name" value="Ferrous iron transport protein B"/>
    <property type="match status" value="1"/>
</dbReference>
<dbReference type="InterPro" id="IPR030389">
    <property type="entry name" value="G_FEOB_dom"/>
</dbReference>
<dbReference type="GO" id="GO:0005525">
    <property type="term" value="F:GTP binding"/>
    <property type="evidence" value="ECO:0007669"/>
    <property type="project" value="UniProtKB-KW"/>
</dbReference>
<dbReference type="GO" id="GO:0005886">
    <property type="term" value="C:plasma membrane"/>
    <property type="evidence" value="ECO:0007669"/>
    <property type="project" value="UniProtKB-SubCell"/>
</dbReference>
<dbReference type="SUPFAM" id="SSF52540">
    <property type="entry name" value="P-loop containing nucleoside triphosphate hydrolases"/>
    <property type="match status" value="1"/>
</dbReference>
<comment type="similarity">
    <text evidence="16">Belongs to the TRAFAC class TrmE-Era-EngA-EngB-Septin-like GTPase superfamily. FeoB GTPase (TC 9.A.8) family.</text>
</comment>
<evidence type="ECO:0000256" key="2">
    <source>
        <dbReference type="ARBA" id="ARBA00022448"/>
    </source>
</evidence>
<dbReference type="PRINTS" id="PR00326">
    <property type="entry name" value="GTP1OBG"/>
</dbReference>
<feature type="transmembrane region" description="Helical" evidence="16">
    <location>
        <begin position="465"/>
        <end position="484"/>
    </location>
</feature>
<feature type="binding site" evidence="14">
    <location>
        <begin position="34"/>
        <end position="38"/>
    </location>
    <ligand>
        <name>GTP</name>
        <dbReference type="ChEBI" id="CHEBI:37565"/>
        <label>1</label>
    </ligand>
</feature>
<dbReference type="Pfam" id="PF02421">
    <property type="entry name" value="FeoB_N"/>
    <property type="match status" value="1"/>
</dbReference>
<evidence type="ECO:0000256" key="7">
    <source>
        <dbReference type="ARBA" id="ARBA00022741"/>
    </source>
</evidence>
<dbReference type="InterPro" id="IPR011640">
    <property type="entry name" value="Fe2_transport_prot_B_C"/>
</dbReference>
<keyword evidence="2 16" id="KW-0813">Transport</keyword>
<evidence type="ECO:0000256" key="9">
    <source>
        <dbReference type="ARBA" id="ARBA00023004"/>
    </source>
</evidence>